<keyword evidence="2" id="KW-1185">Reference proteome</keyword>
<protein>
    <submittedName>
        <fullName evidence="1">Uncharacterized protein</fullName>
    </submittedName>
</protein>
<dbReference type="AlphaFoldDB" id="A0A810KUV3"/>
<dbReference type="Proteomes" id="UP000680750">
    <property type="component" value="Chromosome"/>
</dbReference>
<dbReference type="EMBL" id="AP023354">
    <property type="protein sequence ID" value="BCJ26950.1"/>
    <property type="molecule type" value="Genomic_DNA"/>
</dbReference>
<reference evidence="1" key="1">
    <citation type="submission" date="2020-08" db="EMBL/GenBank/DDBJ databases">
        <title>Whole genome shotgun sequence of Actinocatenispora sera NBRC 101916.</title>
        <authorList>
            <person name="Komaki H."/>
            <person name="Tamura T."/>
        </authorList>
    </citation>
    <scope>NUCLEOTIDE SEQUENCE</scope>
    <source>
        <strain evidence="1">NBRC 101916</strain>
    </source>
</reference>
<evidence type="ECO:0000313" key="1">
    <source>
        <dbReference type="EMBL" id="BCJ26950.1"/>
    </source>
</evidence>
<name>A0A810KUV3_9ACTN</name>
<dbReference type="OrthoDB" id="5170563at2"/>
<dbReference type="KEGG" id="aser:Asera_10580"/>
<gene>
    <name evidence="1" type="ORF">Asera_10580</name>
</gene>
<evidence type="ECO:0000313" key="2">
    <source>
        <dbReference type="Proteomes" id="UP000680750"/>
    </source>
</evidence>
<organism evidence="1 2">
    <name type="scientific">Actinocatenispora sera</name>
    <dbReference type="NCBI Taxonomy" id="390989"/>
    <lineage>
        <taxon>Bacteria</taxon>
        <taxon>Bacillati</taxon>
        <taxon>Actinomycetota</taxon>
        <taxon>Actinomycetes</taxon>
        <taxon>Micromonosporales</taxon>
        <taxon>Micromonosporaceae</taxon>
        <taxon>Actinocatenispora</taxon>
    </lineage>
</organism>
<dbReference type="RefSeq" id="WP_030445196.1">
    <property type="nucleotide sequence ID" value="NZ_AP023354.1"/>
</dbReference>
<sequence>MSVSGKQQEFFAPILAACAPIAAVDTALDAEFAVSALLGGAYAAADEQRAAAVARFAEDLVEVLDGREDALAGALLAGLAGVAPAEVADRARAASNAGTQPVWAAEIGTARCTDAWAMSDVYGDQTEFVLVFEFSDRDRGGAPHACCVLTDANLGVVKDCWTSTEPERVLADCRRSAASNDDLQLAEVAPSTARAAIEPLLARTDELLELPDSTEFAEDRALLLARLATLPTASAEDAGAGVDPVAEFLAAPEAEIDDAPDGVVEACARLIAEYAAADPYRWSPTAAERFLVDWVPTSAVLDPECVDWLPTVLLAFVTYAGRRRGLPEDAVMATQEAIREDLDDFAAAMADTAGNAVTAAQVARAMLTDGVDPTDQNAVRTWLASNLPR</sequence>
<proteinExistence type="predicted"/>
<accession>A0A810KUV3</accession>